<dbReference type="EMBL" id="NIRI02000076">
    <property type="protein sequence ID" value="KAG5441686.1"/>
    <property type="molecule type" value="Genomic_DNA"/>
</dbReference>
<protein>
    <submittedName>
        <fullName evidence="1">Uncharacterized protein</fullName>
    </submittedName>
</protein>
<sequence length="193" mass="21446">MHIYNCIRGTDIDPLLPESVTPFRLLTAMPPAESTRAGILPGCPSLDRGSREVEVGFEPRTFRSVNSRSNHLSHLAPLHYNVNSSTLRNRSISLLHDVTLVPALFSCFLPPRLVFPILASGLYSWAAFALTNVLPLKHSCIADQLLVDITGDLFDTARGGSLHTFLEEATLRQLLSRVELDDYTFLPLLPHMQ</sequence>
<evidence type="ECO:0000313" key="2">
    <source>
        <dbReference type="Proteomes" id="UP000286415"/>
    </source>
</evidence>
<evidence type="ECO:0000313" key="1">
    <source>
        <dbReference type="EMBL" id="KAG5441686.1"/>
    </source>
</evidence>
<keyword evidence="2" id="KW-1185">Reference proteome</keyword>
<reference evidence="1 2" key="1">
    <citation type="journal article" date="2018" name="Biotechnol. Adv.">
        <title>Improved genomic resources and new bioinformatic workflow for the carcinogenic parasite Clonorchis sinensis: Biotechnological implications.</title>
        <authorList>
            <person name="Wang D."/>
            <person name="Korhonen P.K."/>
            <person name="Gasser R.B."/>
            <person name="Young N.D."/>
        </authorList>
    </citation>
    <scope>NUCLEOTIDE SEQUENCE [LARGE SCALE GENOMIC DNA]</scope>
    <source>
        <strain evidence="1">Cs-k2</strain>
    </source>
</reference>
<proteinExistence type="predicted"/>
<dbReference type="Proteomes" id="UP000286415">
    <property type="component" value="Unassembled WGS sequence"/>
</dbReference>
<name>A0A419PNA5_CLOSI</name>
<organism evidence="1 2">
    <name type="scientific">Clonorchis sinensis</name>
    <name type="common">Chinese liver fluke</name>
    <dbReference type="NCBI Taxonomy" id="79923"/>
    <lineage>
        <taxon>Eukaryota</taxon>
        <taxon>Metazoa</taxon>
        <taxon>Spiralia</taxon>
        <taxon>Lophotrochozoa</taxon>
        <taxon>Platyhelminthes</taxon>
        <taxon>Trematoda</taxon>
        <taxon>Digenea</taxon>
        <taxon>Opisthorchiida</taxon>
        <taxon>Opisthorchiata</taxon>
        <taxon>Opisthorchiidae</taxon>
        <taxon>Clonorchis</taxon>
    </lineage>
</organism>
<gene>
    <name evidence="1" type="ORF">CSKR_103179</name>
</gene>
<reference evidence="1 2" key="2">
    <citation type="journal article" date="2021" name="Genomics">
        <title>High-quality reference genome for Clonorchis sinensis.</title>
        <authorList>
            <person name="Young N.D."/>
            <person name="Stroehlein A.J."/>
            <person name="Kinkar L."/>
            <person name="Wang T."/>
            <person name="Sohn W.M."/>
            <person name="Chang B.C.H."/>
            <person name="Kaur P."/>
            <person name="Weisz D."/>
            <person name="Dudchenko O."/>
            <person name="Aiden E.L."/>
            <person name="Korhonen P.K."/>
            <person name="Gasser R.B."/>
        </authorList>
    </citation>
    <scope>NUCLEOTIDE SEQUENCE [LARGE SCALE GENOMIC DNA]</scope>
    <source>
        <strain evidence="1">Cs-k2</strain>
    </source>
</reference>
<dbReference type="AlphaFoldDB" id="A0A419PNA5"/>
<accession>A0A419PNA5</accession>
<dbReference type="InParanoid" id="A0A419PNA5"/>
<comment type="caution">
    <text evidence="1">The sequence shown here is derived from an EMBL/GenBank/DDBJ whole genome shotgun (WGS) entry which is preliminary data.</text>
</comment>